<evidence type="ECO:0000313" key="3">
    <source>
        <dbReference type="Proteomes" id="UP000614601"/>
    </source>
</evidence>
<dbReference type="EMBL" id="CAJFDH010000002">
    <property type="protein sequence ID" value="CAD5212904.1"/>
    <property type="molecule type" value="Genomic_DNA"/>
</dbReference>
<evidence type="ECO:0000313" key="2">
    <source>
        <dbReference type="EMBL" id="CAD5212904.1"/>
    </source>
</evidence>
<proteinExistence type="predicted"/>
<dbReference type="AlphaFoldDB" id="A0A811KAW2"/>
<gene>
    <name evidence="2" type="ORF">BOKJ2_LOCUS4705</name>
</gene>
<organism evidence="2 3">
    <name type="scientific">Bursaphelenchus okinawaensis</name>
    <dbReference type="NCBI Taxonomy" id="465554"/>
    <lineage>
        <taxon>Eukaryota</taxon>
        <taxon>Metazoa</taxon>
        <taxon>Ecdysozoa</taxon>
        <taxon>Nematoda</taxon>
        <taxon>Chromadorea</taxon>
        <taxon>Rhabditida</taxon>
        <taxon>Tylenchina</taxon>
        <taxon>Tylenchomorpha</taxon>
        <taxon>Aphelenchoidea</taxon>
        <taxon>Aphelenchoididae</taxon>
        <taxon>Bursaphelenchus</taxon>
    </lineage>
</organism>
<protein>
    <recommendedName>
        <fullName evidence="1">PRELI/MSF1 domain-containing protein</fullName>
    </recommendedName>
</protein>
<dbReference type="Pfam" id="PF04707">
    <property type="entry name" value="PRELI"/>
    <property type="match status" value="1"/>
</dbReference>
<dbReference type="Proteomes" id="UP000783686">
    <property type="component" value="Unassembled WGS sequence"/>
</dbReference>
<sequence length="193" mass="22693">MRFWDAPQYLFNYTFNEVSGVFYERYPNSYAKHIISEDVLDREITKDQIITRKLIVKKGNSFLNAVPKWMSKLASVKTIPTIEESVFDLKTRMLTTYTRNVAARDILILDEKCYYRPHDQHKTELQRAVACNVNYGRFSGLIEKVIVMTFRKSIKKTMAGFNEKLEERFGRHTNQRNLGLANFRSPPIKLEKV</sequence>
<dbReference type="PROSITE" id="PS50904">
    <property type="entry name" value="PRELI_MSF1"/>
    <property type="match status" value="1"/>
</dbReference>
<dbReference type="Proteomes" id="UP000614601">
    <property type="component" value="Unassembled WGS sequence"/>
</dbReference>
<keyword evidence="3" id="KW-1185">Reference proteome</keyword>
<evidence type="ECO:0000259" key="1">
    <source>
        <dbReference type="PROSITE" id="PS50904"/>
    </source>
</evidence>
<reference evidence="2" key="1">
    <citation type="submission" date="2020-09" db="EMBL/GenBank/DDBJ databases">
        <authorList>
            <person name="Kikuchi T."/>
        </authorList>
    </citation>
    <scope>NUCLEOTIDE SEQUENCE</scope>
    <source>
        <strain evidence="2">SH1</strain>
    </source>
</reference>
<dbReference type="InterPro" id="IPR037365">
    <property type="entry name" value="Slowmo/Ups"/>
</dbReference>
<feature type="domain" description="PRELI/MSF1" evidence="1">
    <location>
        <begin position="1"/>
        <end position="173"/>
    </location>
</feature>
<name>A0A811KAW2_9BILA</name>
<dbReference type="PANTHER" id="PTHR11158">
    <property type="entry name" value="MSF1/PX19 RELATED"/>
    <property type="match status" value="1"/>
</dbReference>
<dbReference type="GO" id="GO:0005758">
    <property type="term" value="C:mitochondrial intermembrane space"/>
    <property type="evidence" value="ECO:0007669"/>
    <property type="project" value="InterPro"/>
</dbReference>
<comment type="caution">
    <text evidence="2">The sequence shown here is derived from an EMBL/GenBank/DDBJ whole genome shotgun (WGS) entry which is preliminary data.</text>
</comment>
<dbReference type="InterPro" id="IPR006797">
    <property type="entry name" value="PRELI/MSF1_dom"/>
</dbReference>
<dbReference type="OrthoDB" id="341300at2759"/>
<dbReference type="EMBL" id="CAJFCW020000002">
    <property type="protein sequence ID" value="CAG9098117.1"/>
    <property type="molecule type" value="Genomic_DNA"/>
</dbReference>
<accession>A0A811KAW2</accession>